<organism evidence="2 3">
    <name type="scientific">Prorocentrum cordatum</name>
    <dbReference type="NCBI Taxonomy" id="2364126"/>
    <lineage>
        <taxon>Eukaryota</taxon>
        <taxon>Sar</taxon>
        <taxon>Alveolata</taxon>
        <taxon>Dinophyceae</taxon>
        <taxon>Prorocentrales</taxon>
        <taxon>Prorocentraceae</taxon>
        <taxon>Prorocentrum</taxon>
    </lineage>
</organism>
<comment type="caution">
    <text evidence="2">The sequence shown here is derived from an EMBL/GenBank/DDBJ whole genome shotgun (WGS) entry which is preliminary data.</text>
</comment>
<dbReference type="Proteomes" id="UP001189429">
    <property type="component" value="Unassembled WGS sequence"/>
</dbReference>
<reference evidence="2" key="1">
    <citation type="submission" date="2023-10" db="EMBL/GenBank/DDBJ databases">
        <authorList>
            <person name="Chen Y."/>
            <person name="Shah S."/>
            <person name="Dougan E. K."/>
            <person name="Thang M."/>
            <person name="Chan C."/>
        </authorList>
    </citation>
    <scope>NUCLEOTIDE SEQUENCE [LARGE SCALE GENOMIC DNA]</scope>
</reference>
<evidence type="ECO:0008006" key="4">
    <source>
        <dbReference type="Google" id="ProtNLM"/>
    </source>
</evidence>
<keyword evidence="3" id="KW-1185">Reference proteome</keyword>
<protein>
    <recommendedName>
        <fullName evidence="4">Phospholipid scramblase</fullName>
    </recommendedName>
</protein>
<dbReference type="EMBL" id="CAUYUJ010019281">
    <property type="protein sequence ID" value="CAK0889939.1"/>
    <property type="molecule type" value="Genomic_DNA"/>
</dbReference>
<evidence type="ECO:0000256" key="1">
    <source>
        <dbReference type="SAM" id="MobiDB-lite"/>
    </source>
</evidence>
<feature type="region of interest" description="Disordered" evidence="1">
    <location>
        <begin position="115"/>
        <end position="136"/>
    </location>
</feature>
<name>A0ABN9WT34_9DINO</name>
<accession>A0ABN9WT34</accession>
<evidence type="ECO:0000313" key="3">
    <source>
        <dbReference type="Proteomes" id="UP001189429"/>
    </source>
</evidence>
<evidence type="ECO:0000313" key="2">
    <source>
        <dbReference type="EMBL" id="CAK0889939.1"/>
    </source>
</evidence>
<proteinExistence type="predicted"/>
<gene>
    <name evidence="2" type="ORF">PCOR1329_LOCUS70304</name>
</gene>
<sequence length="136" mass="14670">MAEEELQVIKIGVSDVIFVGLHPPLGTYVAMFVPKFNIVTSDTVHFERQGSDLTDFMDDDGQGSGVTAFTQACNACCFSDRSFGRRLVFYGRCPLHLHCSSMCQPLCCCTMSSATVSATSPPASRRGTSSISSPSR</sequence>